<feature type="domain" description="Aminotransferase class I/classII large" evidence="4">
    <location>
        <begin position="45"/>
        <end position="395"/>
    </location>
</feature>
<dbReference type="Proteomes" id="UP001177943">
    <property type="component" value="Chromosome"/>
</dbReference>
<dbReference type="PANTHER" id="PTHR42832">
    <property type="entry name" value="AMINO ACID AMINOTRANSFERASE"/>
    <property type="match status" value="1"/>
</dbReference>
<name>A0AA95I278_9BACL</name>
<dbReference type="KEGG" id="pwn:QNH46_14185"/>
<dbReference type="InterPro" id="IPR015424">
    <property type="entry name" value="PyrdxlP-dep_Trfase"/>
</dbReference>
<evidence type="ECO:0000256" key="3">
    <source>
        <dbReference type="ARBA" id="ARBA00022679"/>
    </source>
</evidence>
<dbReference type="InterPro" id="IPR015421">
    <property type="entry name" value="PyrdxlP-dep_Trfase_major"/>
</dbReference>
<dbReference type="Gene3D" id="3.40.640.10">
    <property type="entry name" value="Type I PLP-dependent aspartate aminotransferase-like (Major domain)"/>
    <property type="match status" value="1"/>
</dbReference>
<dbReference type="RefSeq" id="WP_283924894.1">
    <property type="nucleotide sequence ID" value="NZ_CP126084.1"/>
</dbReference>
<keyword evidence="2 5" id="KW-0032">Aminotransferase</keyword>
<dbReference type="PANTHER" id="PTHR42832:SF3">
    <property type="entry name" value="L-GLUTAMINE--4-(METHYLSULFANYL)-2-OXOBUTANOATE AMINOTRANSFERASE"/>
    <property type="match status" value="1"/>
</dbReference>
<reference evidence="5" key="1">
    <citation type="submission" date="2023-05" db="EMBL/GenBank/DDBJ databases">
        <title>Comparative genomics of Bacillaceae isolates and their secondary metabolite potential.</title>
        <authorList>
            <person name="Song L."/>
            <person name="Nielsen L.J."/>
            <person name="Mohite O."/>
            <person name="Xu X."/>
            <person name="Weber T."/>
            <person name="Kovacs A.T."/>
        </authorList>
    </citation>
    <scope>NUCLEOTIDE SEQUENCE</scope>
    <source>
        <strain evidence="5">B2_4</strain>
    </source>
</reference>
<dbReference type="AlphaFoldDB" id="A0AA95I278"/>
<evidence type="ECO:0000259" key="4">
    <source>
        <dbReference type="Pfam" id="PF00155"/>
    </source>
</evidence>
<dbReference type="InterPro" id="IPR050881">
    <property type="entry name" value="LL-DAP_aminotransferase"/>
</dbReference>
<protein>
    <submittedName>
        <fullName evidence="5">Pyridoxal phosphate-dependent aminotransferase</fullName>
    </submittedName>
</protein>
<evidence type="ECO:0000256" key="2">
    <source>
        <dbReference type="ARBA" id="ARBA00022576"/>
    </source>
</evidence>
<evidence type="ECO:0000256" key="1">
    <source>
        <dbReference type="ARBA" id="ARBA00001933"/>
    </source>
</evidence>
<gene>
    <name evidence="5" type="ORF">QNH46_14185</name>
</gene>
<evidence type="ECO:0000313" key="5">
    <source>
        <dbReference type="EMBL" id="WHX47311.1"/>
    </source>
</evidence>
<proteinExistence type="predicted"/>
<evidence type="ECO:0000313" key="6">
    <source>
        <dbReference type="Proteomes" id="UP001177943"/>
    </source>
</evidence>
<dbReference type="NCBIfam" id="NF005977">
    <property type="entry name" value="PRK08068.1"/>
    <property type="match status" value="1"/>
</dbReference>
<dbReference type="CDD" id="cd00609">
    <property type="entry name" value="AAT_like"/>
    <property type="match status" value="1"/>
</dbReference>
<dbReference type="InterPro" id="IPR015422">
    <property type="entry name" value="PyrdxlP-dep_Trfase_small"/>
</dbReference>
<dbReference type="SUPFAM" id="SSF53383">
    <property type="entry name" value="PLP-dependent transferases"/>
    <property type="match status" value="1"/>
</dbReference>
<dbReference type="Pfam" id="PF00155">
    <property type="entry name" value="Aminotran_1_2"/>
    <property type="match status" value="1"/>
</dbReference>
<comment type="cofactor">
    <cofactor evidence="1">
        <name>pyridoxal 5'-phosphate</name>
        <dbReference type="ChEBI" id="CHEBI:597326"/>
    </cofactor>
</comment>
<dbReference type="EMBL" id="CP126084">
    <property type="protein sequence ID" value="WHX47311.1"/>
    <property type="molecule type" value="Genomic_DNA"/>
</dbReference>
<organism evidence="5 6">
    <name type="scientific">Paenibacillus woosongensis</name>
    <dbReference type="NCBI Taxonomy" id="307580"/>
    <lineage>
        <taxon>Bacteria</taxon>
        <taxon>Bacillati</taxon>
        <taxon>Bacillota</taxon>
        <taxon>Bacilli</taxon>
        <taxon>Bacillales</taxon>
        <taxon>Paenibacillaceae</taxon>
        <taxon>Paenibacillus</taxon>
    </lineage>
</organism>
<dbReference type="InterPro" id="IPR004839">
    <property type="entry name" value="Aminotransferase_I/II_large"/>
</dbReference>
<accession>A0AA95I278</accession>
<dbReference type="GO" id="GO:0030170">
    <property type="term" value="F:pyridoxal phosphate binding"/>
    <property type="evidence" value="ECO:0007669"/>
    <property type="project" value="InterPro"/>
</dbReference>
<dbReference type="GO" id="GO:0008483">
    <property type="term" value="F:transaminase activity"/>
    <property type="evidence" value="ECO:0007669"/>
    <property type="project" value="UniProtKB-KW"/>
</dbReference>
<sequence>MSQQNRSQGDSLFPIQAADVMDKLPKQFFASLVQSVNREISQGHDVINLGQGNPDRPTPEHIVRAAQQAVANPQYHKYSPFQGYSFLKEAVCQRYREDYGVTLDPEKEVAILFGGKTGLVQIVQILLNPGDLCLVPDPGYPDYWSGAALAGAEMSFMPLREDNAYLPDYGAISPLDRKRAKLMFLNYPNNPTSATAPLSFYEDTVRFAAENQIVVASDFAYGAIGFDSQKPVSFLQAEGAKEVGVEYYTLSKTYNMAGWRVAFALGNEKIISLINLLQDHIYVSLFGGIQEAAKVALTAPQDNVAELVAVYQSRRDALFDALAQIGWEARKPSGSFFSWLPVPSGWDSASFARKLLTEAKVAVAPGIGFGLHGEGYVRVGLLSSEDRLREAVHRIGKLGMF</sequence>
<dbReference type="Gene3D" id="3.90.1150.10">
    <property type="entry name" value="Aspartate Aminotransferase, domain 1"/>
    <property type="match status" value="1"/>
</dbReference>
<keyword evidence="3" id="KW-0808">Transferase</keyword>